<dbReference type="Proteomes" id="UP000011668">
    <property type="component" value="Unassembled WGS sequence"/>
</dbReference>
<reference evidence="2 3" key="1">
    <citation type="journal article" date="2013" name="Nat. Commun.">
        <title>The evolution and pathogenic mechanisms of the rice sheath blight pathogen.</title>
        <authorList>
            <person name="Zheng A."/>
            <person name="Lin R."/>
            <person name="Xu L."/>
            <person name="Qin P."/>
            <person name="Tang C."/>
            <person name="Ai P."/>
            <person name="Zhang D."/>
            <person name="Liu Y."/>
            <person name="Sun Z."/>
            <person name="Feng H."/>
            <person name="Wang Y."/>
            <person name="Chen Y."/>
            <person name="Liang X."/>
            <person name="Fu R."/>
            <person name="Li Q."/>
            <person name="Zhang J."/>
            <person name="Yu X."/>
            <person name="Xie Z."/>
            <person name="Ding L."/>
            <person name="Guan P."/>
            <person name="Tang J."/>
            <person name="Liang Y."/>
            <person name="Wang S."/>
            <person name="Deng Q."/>
            <person name="Li S."/>
            <person name="Zhu J."/>
            <person name="Wang L."/>
            <person name="Liu H."/>
            <person name="Li P."/>
        </authorList>
    </citation>
    <scope>NUCLEOTIDE SEQUENCE [LARGE SCALE GENOMIC DNA]</scope>
    <source>
        <strain evidence="3">AG-1 IA</strain>
    </source>
</reference>
<evidence type="ECO:0000313" key="2">
    <source>
        <dbReference type="EMBL" id="ELU45220.1"/>
    </source>
</evidence>
<accession>L8X4U2</accession>
<sequence length="102" mass="10754">MSNRAEAVPHNSKVMRSFEPATITIGHGIPIAVRGGGWGWNARRTSPSTSAFSEPFHRPRPPNGVNDHPPMVSLSKGQSSRVGIRGNGIGIGGTGLSLCRGR</sequence>
<name>L8X4U2_THACA</name>
<dbReference type="HOGENOM" id="CLU_2279360_0_0_1"/>
<organism evidence="2 3">
    <name type="scientific">Thanatephorus cucumeris (strain AG1-IA)</name>
    <name type="common">Rice sheath blight fungus</name>
    <name type="synonym">Rhizoctonia solani</name>
    <dbReference type="NCBI Taxonomy" id="983506"/>
    <lineage>
        <taxon>Eukaryota</taxon>
        <taxon>Fungi</taxon>
        <taxon>Dikarya</taxon>
        <taxon>Basidiomycota</taxon>
        <taxon>Agaricomycotina</taxon>
        <taxon>Agaricomycetes</taxon>
        <taxon>Cantharellales</taxon>
        <taxon>Ceratobasidiaceae</taxon>
        <taxon>Rhizoctonia</taxon>
        <taxon>Rhizoctonia solani AG-1</taxon>
    </lineage>
</organism>
<feature type="region of interest" description="Disordered" evidence="1">
    <location>
        <begin position="42"/>
        <end position="87"/>
    </location>
</feature>
<protein>
    <submittedName>
        <fullName evidence="2">Uncharacterized protein</fullName>
    </submittedName>
</protein>
<evidence type="ECO:0000313" key="3">
    <source>
        <dbReference type="Proteomes" id="UP000011668"/>
    </source>
</evidence>
<gene>
    <name evidence="2" type="ORF">AG1IA_00754</name>
</gene>
<dbReference type="EMBL" id="AFRT01000131">
    <property type="protein sequence ID" value="ELU45220.1"/>
    <property type="molecule type" value="Genomic_DNA"/>
</dbReference>
<dbReference type="AlphaFoldDB" id="L8X4U2"/>
<proteinExistence type="predicted"/>
<keyword evidence="3" id="KW-1185">Reference proteome</keyword>
<comment type="caution">
    <text evidence="2">The sequence shown here is derived from an EMBL/GenBank/DDBJ whole genome shotgun (WGS) entry which is preliminary data.</text>
</comment>
<feature type="compositionally biased region" description="Polar residues" evidence="1">
    <location>
        <begin position="43"/>
        <end position="52"/>
    </location>
</feature>
<evidence type="ECO:0000256" key="1">
    <source>
        <dbReference type="SAM" id="MobiDB-lite"/>
    </source>
</evidence>